<keyword evidence="11" id="KW-1185">Reference proteome</keyword>
<evidence type="ECO:0000313" key="10">
    <source>
        <dbReference type="EMBL" id="KAG7291953.1"/>
    </source>
</evidence>
<evidence type="ECO:0000256" key="4">
    <source>
        <dbReference type="ARBA" id="ARBA00022771"/>
    </source>
</evidence>
<keyword evidence="5" id="KW-0862">Zinc</keyword>
<keyword evidence="3" id="KW-0677">Repeat</keyword>
<dbReference type="EMBL" id="JAHCVI010000001">
    <property type="protein sequence ID" value="KAG7291953.1"/>
    <property type="molecule type" value="Genomic_DNA"/>
</dbReference>
<feature type="compositionally biased region" description="Low complexity" evidence="8">
    <location>
        <begin position="514"/>
        <end position="532"/>
    </location>
</feature>
<feature type="compositionally biased region" description="Low complexity" evidence="8">
    <location>
        <begin position="540"/>
        <end position="557"/>
    </location>
</feature>
<dbReference type="SMART" id="SM00355">
    <property type="entry name" value="ZnF_C2H2"/>
    <property type="match status" value="3"/>
</dbReference>
<dbReference type="PROSITE" id="PS00028">
    <property type="entry name" value="ZINC_FINGER_C2H2_1"/>
    <property type="match status" value="2"/>
</dbReference>
<evidence type="ECO:0000256" key="3">
    <source>
        <dbReference type="ARBA" id="ARBA00022737"/>
    </source>
</evidence>
<evidence type="ECO:0000256" key="2">
    <source>
        <dbReference type="ARBA" id="ARBA00022723"/>
    </source>
</evidence>
<dbReference type="InterPro" id="IPR036236">
    <property type="entry name" value="Znf_C2H2_sf"/>
</dbReference>
<comment type="subcellular location">
    <subcellularLocation>
        <location evidence="1">Nucleus</location>
    </subcellularLocation>
</comment>
<dbReference type="Proteomes" id="UP001197093">
    <property type="component" value="Unassembled WGS sequence"/>
</dbReference>
<evidence type="ECO:0000256" key="1">
    <source>
        <dbReference type="ARBA" id="ARBA00004123"/>
    </source>
</evidence>
<evidence type="ECO:0000256" key="6">
    <source>
        <dbReference type="ARBA" id="ARBA00023242"/>
    </source>
</evidence>
<reference evidence="10" key="1">
    <citation type="submission" date="2023-02" db="EMBL/GenBank/DDBJ databases">
        <authorList>
            <person name="Palmer J.M."/>
        </authorList>
    </citation>
    <scope>NUCLEOTIDE SEQUENCE</scope>
    <source>
        <strain evidence="10">FW57</strain>
    </source>
</reference>
<feature type="compositionally biased region" description="Low complexity" evidence="8">
    <location>
        <begin position="452"/>
        <end position="467"/>
    </location>
</feature>
<dbReference type="PANTHER" id="PTHR40626:SF11">
    <property type="entry name" value="ZINC FINGER PROTEIN YPR022C"/>
    <property type="match status" value="1"/>
</dbReference>
<evidence type="ECO:0000256" key="7">
    <source>
        <dbReference type="PROSITE-ProRule" id="PRU00042"/>
    </source>
</evidence>
<dbReference type="GO" id="GO:0000981">
    <property type="term" value="F:DNA-binding transcription factor activity, RNA polymerase II-specific"/>
    <property type="evidence" value="ECO:0007669"/>
    <property type="project" value="InterPro"/>
</dbReference>
<dbReference type="InterPro" id="IPR051059">
    <property type="entry name" value="VerF-like"/>
</dbReference>
<gene>
    <name evidence="10" type="ORF">NEMBOFW57_001982</name>
</gene>
<keyword evidence="4 7" id="KW-0863">Zinc-finger</keyword>
<feature type="compositionally biased region" description="Pro residues" evidence="8">
    <location>
        <begin position="149"/>
        <end position="158"/>
    </location>
</feature>
<feature type="compositionally biased region" description="Polar residues" evidence="8">
    <location>
        <begin position="392"/>
        <end position="401"/>
    </location>
</feature>
<feature type="region of interest" description="Disordered" evidence="8">
    <location>
        <begin position="134"/>
        <end position="168"/>
    </location>
</feature>
<dbReference type="Gene3D" id="3.30.160.60">
    <property type="entry name" value="Classic Zinc Finger"/>
    <property type="match status" value="1"/>
</dbReference>
<dbReference type="PROSITE" id="PS50157">
    <property type="entry name" value="ZINC_FINGER_C2H2_2"/>
    <property type="match status" value="2"/>
</dbReference>
<feature type="compositionally biased region" description="Pro residues" evidence="8">
    <location>
        <begin position="482"/>
        <end position="493"/>
    </location>
</feature>
<keyword evidence="2" id="KW-0479">Metal-binding</keyword>
<dbReference type="GO" id="GO:0000978">
    <property type="term" value="F:RNA polymerase II cis-regulatory region sequence-specific DNA binding"/>
    <property type="evidence" value="ECO:0007669"/>
    <property type="project" value="InterPro"/>
</dbReference>
<feature type="region of interest" description="Disordered" evidence="8">
    <location>
        <begin position="514"/>
        <end position="565"/>
    </location>
</feature>
<organism evidence="10 11">
    <name type="scientific">Staphylotrichum longicolle</name>
    <dbReference type="NCBI Taxonomy" id="669026"/>
    <lineage>
        <taxon>Eukaryota</taxon>
        <taxon>Fungi</taxon>
        <taxon>Dikarya</taxon>
        <taxon>Ascomycota</taxon>
        <taxon>Pezizomycotina</taxon>
        <taxon>Sordariomycetes</taxon>
        <taxon>Sordariomycetidae</taxon>
        <taxon>Sordariales</taxon>
        <taxon>Chaetomiaceae</taxon>
        <taxon>Staphylotrichum</taxon>
    </lineage>
</organism>
<evidence type="ECO:0000313" key="11">
    <source>
        <dbReference type="Proteomes" id="UP001197093"/>
    </source>
</evidence>
<dbReference type="AlphaFoldDB" id="A0AAD4F744"/>
<protein>
    <recommendedName>
        <fullName evidence="9">C2H2-type domain-containing protein</fullName>
    </recommendedName>
</protein>
<comment type="caution">
    <text evidence="10">The sequence shown here is derived from an EMBL/GenBank/DDBJ whole genome shotgun (WGS) entry which is preliminary data.</text>
</comment>
<dbReference type="GO" id="GO:0008270">
    <property type="term" value="F:zinc ion binding"/>
    <property type="evidence" value="ECO:0007669"/>
    <property type="project" value="UniProtKB-KW"/>
</dbReference>
<dbReference type="SUPFAM" id="SSF57667">
    <property type="entry name" value="beta-beta-alpha zinc fingers"/>
    <property type="match status" value="1"/>
</dbReference>
<evidence type="ECO:0000259" key="9">
    <source>
        <dbReference type="PROSITE" id="PS50157"/>
    </source>
</evidence>
<dbReference type="InterPro" id="IPR013087">
    <property type="entry name" value="Znf_C2H2_type"/>
</dbReference>
<dbReference type="GO" id="GO:0000785">
    <property type="term" value="C:chromatin"/>
    <property type="evidence" value="ECO:0007669"/>
    <property type="project" value="TreeGrafter"/>
</dbReference>
<dbReference type="PANTHER" id="PTHR40626">
    <property type="entry name" value="MIP31509P"/>
    <property type="match status" value="1"/>
</dbReference>
<feature type="domain" description="C2H2-type" evidence="9">
    <location>
        <begin position="202"/>
        <end position="225"/>
    </location>
</feature>
<feature type="region of interest" description="Disordered" evidence="8">
    <location>
        <begin position="368"/>
        <end position="493"/>
    </location>
</feature>
<feature type="domain" description="C2H2-type" evidence="9">
    <location>
        <begin position="173"/>
        <end position="201"/>
    </location>
</feature>
<evidence type="ECO:0000256" key="8">
    <source>
        <dbReference type="SAM" id="MobiDB-lite"/>
    </source>
</evidence>
<keyword evidence="6" id="KW-0539">Nucleus</keyword>
<name>A0AAD4F744_9PEZI</name>
<sequence length="611" mass="67096">MDPFGNPPPDSLAAARLHVQALTECGLSREALLRALLEDYGDGTVAAGLSMGGDWVVDTAIGDATATATAPVTPTMDPGFPQQQAAQQQGQQAVQGKLGHHTDFNMRLSVSTTSSKSSGRASIMSAATSMSSVSSQAGMVGGPQEIAAPPLPAPPAPPVKSSNRGSSKPQGAYWCTFCDVAFQRKFDWKRHEDEFHERYKRYPCPNCNRIFWGANTFNQHHKNAHGCTTCPHADRVVRYTQKKTAWACGFCGGFLASRDRYFDHIARHYEDGCNKSHWNHSLVIYGLLHQPSISQAWKELDSELYGHLPRNQQPMLEWDPKSTGHAQGFLEGESPGKLQDLLEFFSEGRDDPKFLARLAHDSATIRVRDEIQPTAAPAPTPASSASRPISEPVTQQSTMNASPLAKHMSTPQPPPPSPPSFAEQPMLKKQRSLAPLPAIFSKNPFFDPPPQQQQQLDQQQQQQQSPHPQHPPLPQTVLSPFSPQPMMAPTPGPPAPAFYDLAVTHVHPHMQLMSQMPPQQQQHLQQQLQQQQHHQHQHHQPQQMPHQQHQQQQQQQHTTLMSPPMNVYDDWSSLAGTVVDESVFAGAMAGMAWAHGHGHAGAGGEGGWKGG</sequence>
<dbReference type="GO" id="GO:0005634">
    <property type="term" value="C:nucleus"/>
    <property type="evidence" value="ECO:0007669"/>
    <property type="project" value="UniProtKB-SubCell"/>
</dbReference>
<feature type="compositionally biased region" description="Low complexity" evidence="8">
    <location>
        <begin position="373"/>
        <end position="388"/>
    </location>
</feature>
<evidence type="ECO:0000256" key="5">
    <source>
        <dbReference type="ARBA" id="ARBA00022833"/>
    </source>
</evidence>
<accession>A0AAD4F744</accession>
<proteinExistence type="predicted"/>